<dbReference type="RefSeq" id="WP_148135138.1">
    <property type="nucleotide sequence ID" value="NZ_CP017634.1"/>
</dbReference>
<keyword evidence="5" id="KW-0809">Transit peptide</keyword>
<dbReference type="SUPFAM" id="SSF56176">
    <property type="entry name" value="FAD-binding/transporter-associated domain-like"/>
    <property type="match status" value="1"/>
</dbReference>
<dbReference type="Gene3D" id="1.10.45.10">
    <property type="entry name" value="Vanillyl-alcohol Oxidase, Chain A, domain 4"/>
    <property type="match status" value="1"/>
</dbReference>
<accession>A0A3G1KUK9</accession>
<dbReference type="Pfam" id="PF01565">
    <property type="entry name" value="FAD_binding_4"/>
    <property type="match status" value="1"/>
</dbReference>
<dbReference type="OrthoDB" id="9767256at2"/>
<dbReference type="Pfam" id="PF02913">
    <property type="entry name" value="FAD-oxidase_C"/>
    <property type="match status" value="1"/>
</dbReference>
<keyword evidence="6" id="KW-0560">Oxidoreductase</keyword>
<comment type="similarity">
    <text evidence="2">Belongs to the FAD-binding oxidoreductase/transferase type 4 family.</text>
</comment>
<dbReference type="Proteomes" id="UP000323521">
    <property type="component" value="Chromosome"/>
</dbReference>
<dbReference type="InterPro" id="IPR016164">
    <property type="entry name" value="FAD-linked_Oxase-like_C"/>
</dbReference>
<dbReference type="GO" id="GO:0008720">
    <property type="term" value="F:D-lactate dehydrogenase (NAD+) activity"/>
    <property type="evidence" value="ECO:0007669"/>
    <property type="project" value="TreeGrafter"/>
</dbReference>
<evidence type="ECO:0000256" key="5">
    <source>
        <dbReference type="ARBA" id="ARBA00022946"/>
    </source>
</evidence>
<dbReference type="SUPFAM" id="SSF55103">
    <property type="entry name" value="FAD-linked oxidases, C-terminal domain"/>
    <property type="match status" value="1"/>
</dbReference>
<organism evidence="9 10">
    <name type="scientific">Formimonas warabiya</name>
    <dbReference type="NCBI Taxonomy" id="1761012"/>
    <lineage>
        <taxon>Bacteria</taxon>
        <taxon>Bacillati</taxon>
        <taxon>Bacillota</taxon>
        <taxon>Clostridia</taxon>
        <taxon>Eubacteriales</taxon>
        <taxon>Peptococcaceae</taxon>
        <taxon>Candidatus Formimonas</taxon>
    </lineage>
</organism>
<dbReference type="InterPro" id="IPR004113">
    <property type="entry name" value="FAD-bd_oxidored_4_C"/>
</dbReference>
<gene>
    <name evidence="9" type="ORF">DCMF_14830</name>
</gene>
<dbReference type="PANTHER" id="PTHR11748">
    <property type="entry name" value="D-LACTATE DEHYDROGENASE"/>
    <property type="match status" value="1"/>
</dbReference>
<dbReference type="InterPro" id="IPR036318">
    <property type="entry name" value="FAD-bd_PCMH-like_sf"/>
</dbReference>
<dbReference type="PANTHER" id="PTHR11748:SF111">
    <property type="entry name" value="D-LACTATE DEHYDROGENASE, MITOCHONDRIAL-RELATED"/>
    <property type="match status" value="1"/>
</dbReference>
<reference evidence="9 10" key="1">
    <citation type="submission" date="2016-10" db="EMBL/GenBank/DDBJ databases">
        <title>Complete Genome Sequence of Peptococcaceae strain DCMF.</title>
        <authorList>
            <person name="Edwards R.J."/>
            <person name="Holland S.I."/>
            <person name="Deshpande N.P."/>
            <person name="Wong Y.K."/>
            <person name="Ertan H."/>
            <person name="Manefield M."/>
            <person name="Russell T.L."/>
            <person name="Lee M.J."/>
        </authorList>
    </citation>
    <scope>NUCLEOTIDE SEQUENCE [LARGE SCALE GENOMIC DNA]</scope>
    <source>
        <strain evidence="9 10">DCMF</strain>
    </source>
</reference>
<sequence>MTKAAERLSELLGDKVTTDAFERSFYARDLAPVPGFLSRTIFQNTPEIVVRPTSQDDIVAVMKIALEEKIPVTARAGATTAFLNAVPVKGGIVLDTTGLKGILDIDEKNRWVKALPGTSWKKIDEELMEYGLTACSLPSSAEASTAGGWFNMEGYGIGSVKYGGFHDQVQSAQLVLAGGRIIRSEKEGEYPLSWFAGSEGTLGIVSELEFQVREAPEYTKNYALEYDTVSQVQEALEMTHKWDGPDAPYHVHWSNGDFHEFLDQLGYHAPIKNNLLLVTYQGNQAQVHRGEQMVKDLMGKTQGKWVDEETADAEWADRFRAMRIKRGGPTLLAAEVLLPSARLAHFCAQLAALGQRAAVYGHLLDRGRINILVMYHADETKVLEYLFLMAKTKKIYDAALGLGGRPYGFGAWNSLYLTRAYDQDRIQSMKEHKKMLDPLGIVNPGKVLDPPKVLNPRLFGLGTGSANLISGVLGIGRGR</sequence>
<dbReference type="InterPro" id="IPR016169">
    <property type="entry name" value="FAD-bd_PCMH_sub2"/>
</dbReference>
<keyword evidence="10" id="KW-1185">Reference proteome</keyword>
<dbReference type="GO" id="GO:0071949">
    <property type="term" value="F:FAD binding"/>
    <property type="evidence" value="ECO:0007669"/>
    <property type="project" value="InterPro"/>
</dbReference>
<evidence type="ECO:0000256" key="6">
    <source>
        <dbReference type="ARBA" id="ARBA00023002"/>
    </source>
</evidence>
<evidence type="ECO:0000256" key="4">
    <source>
        <dbReference type="ARBA" id="ARBA00022827"/>
    </source>
</evidence>
<evidence type="ECO:0000259" key="8">
    <source>
        <dbReference type="PROSITE" id="PS51387"/>
    </source>
</evidence>
<feature type="domain" description="FAD-binding PCMH-type" evidence="8">
    <location>
        <begin position="42"/>
        <end position="215"/>
    </location>
</feature>
<evidence type="ECO:0000256" key="3">
    <source>
        <dbReference type="ARBA" id="ARBA00022630"/>
    </source>
</evidence>
<dbReference type="Gene3D" id="3.30.465.10">
    <property type="match status" value="1"/>
</dbReference>
<dbReference type="InterPro" id="IPR006094">
    <property type="entry name" value="Oxid_FAD_bind_N"/>
</dbReference>
<name>A0A3G1KUK9_FORW1</name>
<dbReference type="EMBL" id="CP017634">
    <property type="protein sequence ID" value="ATW25875.1"/>
    <property type="molecule type" value="Genomic_DNA"/>
</dbReference>
<protein>
    <recommendedName>
        <fullName evidence="7">D-lactate dehydrogenase (cytochrome)</fullName>
        <ecNumber evidence="7">1.1.2.4</ecNumber>
    </recommendedName>
</protein>
<dbReference type="EC" id="1.1.2.4" evidence="7"/>
<dbReference type="PROSITE" id="PS51387">
    <property type="entry name" value="FAD_PCMH"/>
    <property type="match status" value="1"/>
</dbReference>
<proteinExistence type="inferred from homology"/>
<dbReference type="GO" id="GO:0004458">
    <property type="term" value="F:D-lactate dehydrogenase (cytochrome) activity"/>
    <property type="evidence" value="ECO:0007669"/>
    <property type="project" value="UniProtKB-EC"/>
</dbReference>
<comment type="cofactor">
    <cofactor evidence="1">
        <name>FAD</name>
        <dbReference type="ChEBI" id="CHEBI:57692"/>
    </cofactor>
</comment>
<evidence type="ECO:0000256" key="2">
    <source>
        <dbReference type="ARBA" id="ARBA00008000"/>
    </source>
</evidence>
<dbReference type="InterPro" id="IPR016171">
    <property type="entry name" value="Vanillyl_alc_oxidase_C-sub2"/>
</dbReference>
<keyword evidence="4" id="KW-0274">FAD</keyword>
<evidence type="ECO:0000313" key="10">
    <source>
        <dbReference type="Proteomes" id="UP000323521"/>
    </source>
</evidence>
<evidence type="ECO:0000313" key="9">
    <source>
        <dbReference type="EMBL" id="ATW25875.1"/>
    </source>
</evidence>
<evidence type="ECO:0000256" key="7">
    <source>
        <dbReference type="ARBA" id="ARBA00038897"/>
    </source>
</evidence>
<dbReference type="InterPro" id="IPR016166">
    <property type="entry name" value="FAD-bd_PCMH"/>
</dbReference>
<keyword evidence="3" id="KW-0285">Flavoprotein</keyword>
<dbReference type="AlphaFoldDB" id="A0A3G1KUK9"/>
<evidence type="ECO:0000256" key="1">
    <source>
        <dbReference type="ARBA" id="ARBA00001974"/>
    </source>
</evidence>
<dbReference type="KEGG" id="fwa:DCMF_14830"/>
<dbReference type="GO" id="GO:1903457">
    <property type="term" value="P:lactate catabolic process"/>
    <property type="evidence" value="ECO:0007669"/>
    <property type="project" value="TreeGrafter"/>
</dbReference>